<proteinExistence type="predicted"/>
<evidence type="ECO:0000313" key="2">
    <source>
        <dbReference type="EMBL" id="MFD1222990.1"/>
    </source>
</evidence>
<protein>
    <submittedName>
        <fullName evidence="2">GyrI-like domain-containing protein</fullName>
    </submittedName>
</protein>
<name>A0ABW3UU00_9BACL</name>
<gene>
    <name evidence="2" type="ORF">ACFQ4B_22995</name>
</gene>
<dbReference type="Gene3D" id="3.20.80.10">
    <property type="entry name" value="Regulatory factor, effector binding domain"/>
    <property type="match status" value="1"/>
</dbReference>
<dbReference type="Pfam" id="PF14526">
    <property type="entry name" value="Cass2"/>
    <property type="match status" value="1"/>
</dbReference>
<evidence type="ECO:0000259" key="1">
    <source>
        <dbReference type="Pfam" id="PF14526"/>
    </source>
</evidence>
<accession>A0ABW3UU00</accession>
<feature type="domain" description="Integron-associated effector binding protein" evidence="1">
    <location>
        <begin position="11"/>
        <end position="153"/>
    </location>
</feature>
<dbReference type="Proteomes" id="UP001597180">
    <property type="component" value="Unassembled WGS sequence"/>
</dbReference>
<sequence length="156" mass="18112">MQTYQDEVLDREEIKLVGFSIMESLHNVLETKIVRTLRESLAAQRNEIENREGDGIYLLQDYCHEGQWTPHVPYRHVVAYEVSSYGEIPKGMTTHTLLPGRYTKVVHQGPESQISATYEYINNTHGERPIDIEYWTDIHALENDNSQIDIYFPSKG</sequence>
<evidence type="ECO:0000313" key="3">
    <source>
        <dbReference type="Proteomes" id="UP001597180"/>
    </source>
</evidence>
<dbReference type="SUPFAM" id="SSF55136">
    <property type="entry name" value="Probable bacterial effector-binding domain"/>
    <property type="match status" value="1"/>
</dbReference>
<dbReference type="InterPro" id="IPR011256">
    <property type="entry name" value="Reg_factor_effector_dom_sf"/>
</dbReference>
<comment type="caution">
    <text evidence="2">The sequence shown here is derived from an EMBL/GenBank/DDBJ whole genome shotgun (WGS) entry which is preliminary data.</text>
</comment>
<dbReference type="EMBL" id="JBHTLU010000031">
    <property type="protein sequence ID" value="MFD1222990.1"/>
    <property type="molecule type" value="Genomic_DNA"/>
</dbReference>
<dbReference type="InterPro" id="IPR029441">
    <property type="entry name" value="Cass2"/>
</dbReference>
<organism evidence="2 3">
    <name type="scientific">Paenibacillus vulneris</name>
    <dbReference type="NCBI Taxonomy" id="1133364"/>
    <lineage>
        <taxon>Bacteria</taxon>
        <taxon>Bacillati</taxon>
        <taxon>Bacillota</taxon>
        <taxon>Bacilli</taxon>
        <taxon>Bacillales</taxon>
        <taxon>Paenibacillaceae</taxon>
        <taxon>Paenibacillus</taxon>
    </lineage>
</organism>
<dbReference type="RefSeq" id="WP_345588944.1">
    <property type="nucleotide sequence ID" value="NZ_BAABJG010000015.1"/>
</dbReference>
<reference evidence="3" key="1">
    <citation type="journal article" date="2019" name="Int. J. Syst. Evol. Microbiol.">
        <title>The Global Catalogue of Microorganisms (GCM) 10K type strain sequencing project: providing services to taxonomists for standard genome sequencing and annotation.</title>
        <authorList>
            <consortium name="The Broad Institute Genomics Platform"/>
            <consortium name="The Broad Institute Genome Sequencing Center for Infectious Disease"/>
            <person name="Wu L."/>
            <person name="Ma J."/>
        </authorList>
    </citation>
    <scope>NUCLEOTIDE SEQUENCE [LARGE SCALE GENOMIC DNA]</scope>
    <source>
        <strain evidence="3">CCUG 53270</strain>
    </source>
</reference>
<keyword evidence="3" id="KW-1185">Reference proteome</keyword>